<dbReference type="InterPro" id="IPR031107">
    <property type="entry name" value="Small_HSP"/>
</dbReference>
<feature type="region of interest" description="Disordered" evidence="3">
    <location>
        <begin position="116"/>
        <end position="190"/>
    </location>
</feature>
<dbReference type="Gene3D" id="2.60.40.790">
    <property type="match status" value="1"/>
</dbReference>
<reference evidence="4 5" key="1">
    <citation type="journal article" date="2019" name="Mol. Biol. Evol.">
        <title>Blast fungal genomes show frequent chromosomal changes, gene gains and losses, and effector gene turnover.</title>
        <authorList>
            <person name="Gomez Luciano L.B."/>
            <person name="Jason Tsai I."/>
            <person name="Chuma I."/>
            <person name="Tosa Y."/>
            <person name="Chen Y.H."/>
            <person name="Li J.Y."/>
            <person name="Li M.Y."/>
            <person name="Jade Lu M.Y."/>
            <person name="Nakayashiki H."/>
            <person name="Li W.H."/>
        </authorList>
    </citation>
    <scope>NUCLEOTIDE SEQUENCE [LARGE SCALE GENOMIC DNA]</scope>
    <source>
        <strain evidence="4">MZ5-1-6</strain>
    </source>
</reference>
<proteinExistence type="inferred from homology"/>
<dbReference type="InterPro" id="IPR008978">
    <property type="entry name" value="HSP20-like_chaperone"/>
</dbReference>
<dbReference type="EMBL" id="CP034209">
    <property type="protein sequence ID" value="QBZ63847.1"/>
    <property type="molecule type" value="Genomic_DNA"/>
</dbReference>
<dbReference type="PROSITE" id="PS01031">
    <property type="entry name" value="SHSP"/>
    <property type="match status" value="1"/>
</dbReference>
<organism evidence="4 5">
    <name type="scientific">Pyricularia oryzae</name>
    <name type="common">Rice blast fungus</name>
    <name type="synonym">Magnaporthe oryzae</name>
    <dbReference type="NCBI Taxonomy" id="318829"/>
    <lineage>
        <taxon>Eukaryota</taxon>
        <taxon>Fungi</taxon>
        <taxon>Dikarya</taxon>
        <taxon>Ascomycota</taxon>
        <taxon>Pezizomycotina</taxon>
        <taxon>Sordariomycetes</taxon>
        <taxon>Sordariomycetidae</taxon>
        <taxon>Magnaporthales</taxon>
        <taxon>Pyriculariaceae</taxon>
        <taxon>Pyricularia</taxon>
    </lineage>
</organism>
<gene>
    <name evidence="4" type="ORF">PoMZ_05538</name>
</gene>
<evidence type="ECO:0000256" key="3">
    <source>
        <dbReference type="SAM" id="MobiDB-lite"/>
    </source>
</evidence>
<accession>A0A4P7NNI4</accession>
<dbReference type="InterPro" id="IPR002068">
    <property type="entry name" value="A-crystallin/Hsp20_dom"/>
</dbReference>
<dbReference type="Proteomes" id="UP000294847">
    <property type="component" value="Chromosome 6"/>
</dbReference>
<sequence length="240" mass="27174">MSFFRNSIYDDSDVSFAPVFRFIDAFDNFQRAAGTNNGEKDVAAKPKAGANNDTTATTPAASRPLLRRPVAASFNPRFDVMETKDAYELHGDIPGARREDVTIEFTEPQTIVIRGRVERSWSSDDNEAKDAEKNTNDNKKEKHESHQAYVSDEEDEEARENGRQVTKASDAKKDVSKKPEHQQPTNRYWVQERSIGEFSRTFTFPVRVDEGNVKASLNHGVLKVTVPKQEKPANRRIDIL</sequence>
<evidence type="ECO:0000256" key="1">
    <source>
        <dbReference type="PROSITE-ProRule" id="PRU00285"/>
    </source>
</evidence>
<evidence type="ECO:0000313" key="4">
    <source>
        <dbReference type="EMBL" id="QBZ63847.1"/>
    </source>
</evidence>
<feature type="compositionally biased region" description="Basic and acidic residues" evidence="3">
    <location>
        <begin position="116"/>
        <end position="146"/>
    </location>
</feature>
<dbReference type="PANTHER" id="PTHR11527">
    <property type="entry name" value="HEAT-SHOCK PROTEIN 20 FAMILY MEMBER"/>
    <property type="match status" value="1"/>
</dbReference>
<name>A0A4P7NNI4_PYROR</name>
<dbReference type="AlphaFoldDB" id="A0A4P7NNI4"/>
<evidence type="ECO:0000313" key="5">
    <source>
        <dbReference type="Proteomes" id="UP000294847"/>
    </source>
</evidence>
<protein>
    <submittedName>
        <fullName evidence="4">Uncharacterized protein</fullName>
    </submittedName>
</protein>
<dbReference type="CDD" id="cd06464">
    <property type="entry name" value="ACD_sHsps-like"/>
    <property type="match status" value="1"/>
</dbReference>
<dbReference type="SUPFAM" id="SSF49764">
    <property type="entry name" value="HSP20-like chaperones"/>
    <property type="match status" value="1"/>
</dbReference>
<feature type="compositionally biased region" description="Low complexity" evidence="3">
    <location>
        <begin position="48"/>
        <end position="61"/>
    </location>
</feature>
<evidence type="ECO:0000256" key="2">
    <source>
        <dbReference type="RuleBase" id="RU003616"/>
    </source>
</evidence>
<feature type="compositionally biased region" description="Basic and acidic residues" evidence="3">
    <location>
        <begin position="169"/>
        <end position="181"/>
    </location>
</feature>
<feature type="region of interest" description="Disordered" evidence="3">
    <location>
        <begin position="36"/>
        <end position="62"/>
    </location>
</feature>
<dbReference type="Pfam" id="PF00011">
    <property type="entry name" value="HSP20"/>
    <property type="match status" value="1"/>
</dbReference>
<comment type="similarity">
    <text evidence="1 2">Belongs to the small heat shock protein (HSP20) family.</text>
</comment>
<dbReference type="VEuPathDB" id="FungiDB:M_BR32_EuGene_00095551"/>